<feature type="domain" description="Arrestin-like N-terminal" evidence="1">
    <location>
        <begin position="7"/>
        <end position="124"/>
    </location>
</feature>
<evidence type="ECO:0000259" key="1">
    <source>
        <dbReference type="Pfam" id="PF00339"/>
    </source>
</evidence>
<evidence type="ECO:0000313" key="3">
    <source>
        <dbReference type="Proteomes" id="UP000019375"/>
    </source>
</evidence>
<dbReference type="OrthoDB" id="3365616at2759"/>
<evidence type="ECO:0000313" key="2">
    <source>
        <dbReference type="EMBL" id="CDF91385.1"/>
    </source>
</evidence>
<reference evidence="3" key="1">
    <citation type="journal article" date="2013" name="Genome Announc.">
        <title>Genome sequence of the food spoilage yeast Zygosaccharomyces bailii CLIB 213(T).</title>
        <authorList>
            <person name="Galeote V."/>
            <person name="Bigey F."/>
            <person name="Devillers H."/>
            <person name="Neuveglise C."/>
            <person name="Dequin S."/>
        </authorList>
    </citation>
    <scope>NUCLEOTIDE SEQUENCE [LARGE SCALE GENOMIC DNA]</scope>
    <source>
        <strain evidence="3">CLIB 213 / ATCC 58445 / CBS 680 / CCRC 21525 / NBRC 1098 / NCYC 1416 / NRRL Y-2227</strain>
    </source>
</reference>
<dbReference type="InterPro" id="IPR011021">
    <property type="entry name" value="Arrestin-like_N"/>
</dbReference>
<keyword evidence="3" id="KW-1185">Reference proteome</keyword>
<organism evidence="2 3">
    <name type="scientific">Zygosaccharomyces bailii (strain CLIB 213 / ATCC 58445 / CBS 680 / BCRC 21525 / NBRC 1098 / NCYC 1416 / NRRL Y-2227)</name>
    <dbReference type="NCBI Taxonomy" id="1333698"/>
    <lineage>
        <taxon>Eukaryota</taxon>
        <taxon>Fungi</taxon>
        <taxon>Dikarya</taxon>
        <taxon>Ascomycota</taxon>
        <taxon>Saccharomycotina</taxon>
        <taxon>Saccharomycetes</taxon>
        <taxon>Saccharomycetales</taxon>
        <taxon>Saccharomycetaceae</taxon>
        <taxon>Zygosaccharomyces</taxon>
    </lineage>
</organism>
<dbReference type="Gene3D" id="2.60.40.640">
    <property type="match status" value="1"/>
</dbReference>
<gene>
    <name evidence="2" type="ORF">BN860_01684g</name>
</gene>
<dbReference type="EMBL" id="HG316464">
    <property type="protein sequence ID" value="CDF91385.1"/>
    <property type="molecule type" value="Genomic_DNA"/>
</dbReference>
<dbReference type="InterPro" id="IPR014752">
    <property type="entry name" value="Arrestin-like_C"/>
</dbReference>
<name>A0A8J2TA89_ZYGB2</name>
<accession>A0A8J2TA89</accession>
<sequence length="488" mass="56281">MAPQIKISLNPPNNDEYYTSNDTISGSISIDIGKPASIKQINVIFKGFIETVTKIDPVTMRNQASLMAPMQDTKTIHTVVNIRQRVFPPENVLSAIEGDLKPFKVKEGVHKYAFKLPKIPRKPSCLSNHSRGLTTFLDRDHVRLPPSFNNEWKDMLKFDNLDLFFYSFGKVLYMVQVKIELGKPKSWYRPFEKILSESQVVEFIPQARDLTFKIDDKPSRGTQVSSSTNDVLAGAGKNVVPLTSNHNGRIDRRTMGTNSPRVDVISQMPDVRVYRSTYRIELPDERTVMWLEARSSTLRRTYRKEPLFAANSGKFDAVYLVMMGNKELIEKLRVVPTKIQLNLLENVTYLSQGVANQNVSSLRLAKNKVDPDLRMTLLKHSRGRFVQFSSSDPNECRWECELKLKDHPQLKKLRFNEEDYRHRGNRLYSFKSCSIRRLFSFQLVVDWDIVGVRRQSEIIVDPMQIFVNTNENLESLPRYIPPPSYSEI</sequence>
<dbReference type="Pfam" id="PF00339">
    <property type="entry name" value="Arrestin_N"/>
    <property type="match status" value="1"/>
</dbReference>
<dbReference type="CDD" id="cd22952">
    <property type="entry name" value="ART10-like"/>
    <property type="match status" value="1"/>
</dbReference>
<dbReference type="AlphaFoldDB" id="A0A8J2TA89"/>
<proteinExistence type="predicted"/>
<protein>
    <submittedName>
        <fullName evidence="2">ZYBA0S11-01684g1_1</fullName>
    </submittedName>
</protein>
<dbReference type="Proteomes" id="UP000019375">
    <property type="component" value="Unassembled WGS sequence"/>
</dbReference>